<gene>
    <name evidence="3" type="ORF">SAMN05216272_105205</name>
</gene>
<name>A0A1G8HFQ0_9PSED</name>
<dbReference type="GO" id="GO:0016627">
    <property type="term" value="F:oxidoreductase activity, acting on the CH-CH group of donors"/>
    <property type="evidence" value="ECO:0007669"/>
    <property type="project" value="InterPro"/>
</dbReference>
<dbReference type="GO" id="GO:0050660">
    <property type="term" value="F:flavin adenine dinucleotide binding"/>
    <property type="evidence" value="ECO:0007669"/>
    <property type="project" value="InterPro"/>
</dbReference>
<sequence>MSAAPTTAAAARPNPGPAPAGNAAWARALRDSGLLRLSLPRALGGDGSPWSEILQTLRDLCERDGALARLFAVHHLQLTRVRLLGSREQGQRLLPLTLLRDNLWGALGEPGERRLLAVEHVRGGFRINGLASDGFAAEAADWLLLWAWHGPSRASLLAALPKERTGLAVQASRGAPQCQALRLHPEDILVPPGLPATPRTVWCDSLALLLQANLALGLAQHAAERQEQPRAAELSRLLGLGLRLSAQAAVLLDEGIEAGAALSFSRSHAFANLVAQTVAVAQQAAQQSLRAEGLNARLRAAAH</sequence>
<feature type="domain" description="Acyl-CoA dehydrogenase/oxidase N-terminal" evidence="2">
    <location>
        <begin position="25"/>
        <end position="95"/>
    </location>
</feature>
<dbReference type="SUPFAM" id="SSF56645">
    <property type="entry name" value="Acyl-CoA dehydrogenase NM domain-like"/>
    <property type="match status" value="1"/>
</dbReference>
<keyword evidence="4" id="KW-1185">Reference proteome</keyword>
<dbReference type="InterPro" id="IPR013786">
    <property type="entry name" value="AcylCoA_DH/ox_N"/>
</dbReference>
<dbReference type="Proteomes" id="UP000199636">
    <property type="component" value="Unassembled WGS sequence"/>
</dbReference>
<accession>A0A1G8HFQ0</accession>
<dbReference type="STRING" id="428992.SAMN05216272_105205"/>
<protein>
    <submittedName>
        <fullName evidence="3">Acyl-CoA dehydrogenase, N-terminal domain</fullName>
    </submittedName>
</protein>
<organism evidence="3 4">
    <name type="scientific">Pseudomonas panipatensis</name>
    <dbReference type="NCBI Taxonomy" id="428992"/>
    <lineage>
        <taxon>Bacteria</taxon>
        <taxon>Pseudomonadati</taxon>
        <taxon>Pseudomonadota</taxon>
        <taxon>Gammaproteobacteria</taxon>
        <taxon>Pseudomonadales</taxon>
        <taxon>Pseudomonadaceae</taxon>
        <taxon>Pseudomonas</taxon>
    </lineage>
</organism>
<dbReference type="Pfam" id="PF02771">
    <property type="entry name" value="Acyl-CoA_dh_N"/>
    <property type="match status" value="1"/>
</dbReference>
<evidence type="ECO:0000256" key="1">
    <source>
        <dbReference type="SAM" id="MobiDB-lite"/>
    </source>
</evidence>
<proteinExistence type="predicted"/>
<dbReference type="AlphaFoldDB" id="A0A1G8HFQ0"/>
<evidence type="ECO:0000259" key="2">
    <source>
        <dbReference type="Pfam" id="PF02771"/>
    </source>
</evidence>
<dbReference type="InterPro" id="IPR037069">
    <property type="entry name" value="AcylCoA_DH/ox_N_sf"/>
</dbReference>
<reference evidence="4" key="1">
    <citation type="submission" date="2016-10" db="EMBL/GenBank/DDBJ databases">
        <authorList>
            <person name="Varghese N."/>
            <person name="Submissions S."/>
        </authorList>
    </citation>
    <scope>NUCLEOTIDE SEQUENCE [LARGE SCALE GENOMIC DNA]</scope>
    <source>
        <strain evidence="4">CCM 7469</strain>
    </source>
</reference>
<dbReference type="EMBL" id="FNDS01000005">
    <property type="protein sequence ID" value="SDI05486.1"/>
    <property type="molecule type" value="Genomic_DNA"/>
</dbReference>
<dbReference type="RefSeq" id="WP_090263121.1">
    <property type="nucleotide sequence ID" value="NZ_FNDS01000005.1"/>
</dbReference>
<evidence type="ECO:0000313" key="3">
    <source>
        <dbReference type="EMBL" id="SDI05486.1"/>
    </source>
</evidence>
<evidence type="ECO:0000313" key="4">
    <source>
        <dbReference type="Proteomes" id="UP000199636"/>
    </source>
</evidence>
<dbReference type="Gene3D" id="1.10.540.10">
    <property type="entry name" value="Acyl-CoA dehydrogenase/oxidase, N-terminal domain"/>
    <property type="match status" value="1"/>
</dbReference>
<dbReference type="InterPro" id="IPR009100">
    <property type="entry name" value="AcylCoA_DH/oxidase_NM_dom_sf"/>
</dbReference>
<feature type="region of interest" description="Disordered" evidence="1">
    <location>
        <begin position="1"/>
        <end position="21"/>
    </location>
</feature>
<dbReference type="OrthoDB" id="6931248at2"/>